<dbReference type="SUPFAM" id="SSF53474">
    <property type="entry name" value="alpha/beta-Hydrolases"/>
    <property type="match status" value="1"/>
</dbReference>
<evidence type="ECO:0000259" key="1">
    <source>
        <dbReference type="Pfam" id="PF00561"/>
    </source>
</evidence>
<name>A0A381T7D4_9ZZZZ</name>
<dbReference type="InterPro" id="IPR029058">
    <property type="entry name" value="AB_hydrolase_fold"/>
</dbReference>
<organism evidence="2">
    <name type="scientific">marine metagenome</name>
    <dbReference type="NCBI Taxonomy" id="408172"/>
    <lineage>
        <taxon>unclassified sequences</taxon>
        <taxon>metagenomes</taxon>
        <taxon>ecological metagenomes</taxon>
    </lineage>
</organism>
<protein>
    <recommendedName>
        <fullName evidence="1">AB hydrolase-1 domain-containing protein</fullName>
    </recommendedName>
</protein>
<dbReference type="AlphaFoldDB" id="A0A381T7D4"/>
<dbReference type="InterPro" id="IPR050266">
    <property type="entry name" value="AB_hydrolase_sf"/>
</dbReference>
<dbReference type="InterPro" id="IPR000073">
    <property type="entry name" value="AB_hydrolase_1"/>
</dbReference>
<reference evidence="2" key="1">
    <citation type="submission" date="2018-05" db="EMBL/GenBank/DDBJ databases">
        <authorList>
            <person name="Lanie J.A."/>
            <person name="Ng W.-L."/>
            <person name="Kazmierczak K.M."/>
            <person name="Andrzejewski T.M."/>
            <person name="Davidsen T.M."/>
            <person name="Wayne K.J."/>
            <person name="Tettelin H."/>
            <person name="Glass J.I."/>
            <person name="Rusch D."/>
            <person name="Podicherti R."/>
            <person name="Tsui H.-C.T."/>
            <person name="Winkler M.E."/>
        </authorList>
    </citation>
    <scope>NUCLEOTIDE SEQUENCE</scope>
</reference>
<sequence length="258" mass="30584">MNSIFEKNLTYFENNPNSDDIPTVFIHGVGLDSSMWNPQKLYFKNKNVIFYDLLNHGKSKKGFKQLKFEDFNNQLIQLIRHLDIKKFNLIGFSLGALIAQHFTTKYYNNIKKLIIIASVYDRNKEEKEKVDKRYKKSLENKSIIDNSINRWFNQDYLIKNPIIYKYFFNILAKNTKEDFLAAYKLFVQSDNYKLDFSNFNMPTLIMTGENDIGSTPKMSEKLKDQIYNSKIYIISESKHMAVFEKDDLVNKEISKFLY</sequence>
<dbReference type="EMBL" id="UINC01004136">
    <property type="protein sequence ID" value="SVA12075.1"/>
    <property type="molecule type" value="Genomic_DNA"/>
</dbReference>
<gene>
    <name evidence="2" type="ORF">METZ01_LOCUS64929</name>
</gene>
<dbReference type="PANTHER" id="PTHR43798">
    <property type="entry name" value="MONOACYLGLYCEROL LIPASE"/>
    <property type="match status" value="1"/>
</dbReference>
<evidence type="ECO:0000313" key="2">
    <source>
        <dbReference type="EMBL" id="SVA12075.1"/>
    </source>
</evidence>
<feature type="domain" description="AB hydrolase-1" evidence="1">
    <location>
        <begin position="24"/>
        <end position="245"/>
    </location>
</feature>
<accession>A0A381T7D4</accession>
<dbReference type="Gene3D" id="3.40.50.1820">
    <property type="entry name" value="alpha/beta hydrolase"/>
    <property type="match status" value="1"/>
</dbReference>
<dbReference type="Pfam" id="PF00561">
    <property type="entry name" value="Abhydrolase_1"/>
    <property type="match status" value="1"/>
</dbReference>
<proteinExistence type="predicted"/>